<dbReference type="EMBL" id="JACEIB010000026">
    <property type="protein sequence ID" value="MBA2935742.1"/>
    <property type="molecule type" value="Genomic_DNA"/>
</dbReference>
<proteinExistence type="predicted"/>
<sequence length="410" mass="43305">MSQLADHDGADRRWFSYENALLSLLFATFGFVFFDRLALPIIFPFIAVELHLDTRHLGALVAGLGLTWALSGWLVGMLSDRWRARKAMLVAAVTIFSLTSALSGMVSSFGQLLAVRLLMGVAEGPVLPLCQSILATSSSSDRRGLNMGLLQASASGLLGALAAPFVLNALAEAWGWRVAFYLSCLPSLMLAGLLAIVVREPSEEAFAPRDPKETRGKAGNGRRNVAICIAISCCFVTWFMNIMTFAPTYLIHDRHFSVSMESVVLTAAGLAYVMWGFVVPGLSDRFGRRPVLVIFAALSAGAPVTFLAAGSPWSMAAAVALTFAGPGCFPLFMATVPAESVDPLRVAGALGLVMGVGEIVGGCAMPYISGLGSMALGPDLPFAIAAIGAIASTLLALFLTETRPRLARLG</sequence>
<comment type="caution">
    <text evidence="7">The sequence shown here is derived from an EMBL/GenBank/DDBJ whole genome shotgun (WGS) entry which is preliminary data.</text>
</comment>
<dbReference type="CDD" id="cd17316">
    <property type="entry name" value="MFS_SV2_like"/>
    <property type="match status" value="1"/>
</dbReference>
<accession>A0A838LA84</accession>
<dbReference type="SUPFAM" id="SSF103473">
    <property type="entry name" value="MFS general substrate transporter"/>
    <property type="match status" value="1"/>
</dbReference>
<feature type="transmembrane region" description="Helical" evidence="5">
    <location>
        <begin position="113"/>
        <end position="135"/>
    </location>
</feature>
<evidence type="ECO:0000313" key="7">
    <source>
        <dbReference type="EMBL" id="MBA2935742.1"/>
    </source>
</evidence>
<comment type="subcellular location">
    <subcellularLocation>
        <location evidence="1">Membrane</location>
        <topology evidence="1">Multi-pass membrane protein</topology>
    </subcellularLocation>
</comment>
<feature type="transmembrane region" description="Helical" evidence="5">
    <location>
        <begin position="225"/>
        <end position="246"/>
    </location>
</feature>
<feature type="transmembrane region" description="Helical" evidence="5">
    <location>
        <begin position="147"/>
        <end position="167"/>
    </location>
</feature>
<feature type="domain" description="Major facilitator superfamily (MFS) profile" evidence="6">
    <location>
        <begin position="21"/>
        <end position="404"/>
    </location>
</feature>
<dbReference type="GO" id="GO:0005886">
    <property type="term" value="C:plasma membrane"/>
    <property type="evidence" value="ECO:0007669"/>
    <property type="project" value="TreeGrafter"/>
</dbReference>
<feature type="transmembrane region" description="Helical" evidence="5">
    <location>
        <begin position="258"/>
        <end position="279"/>
    </location>
</feature>
<dbReference type="InterPro" id="IPR011701">
    <property type="entry name" value="MFS"/>
</dbReference>
<dbReference type="InterPro" id="IPR020846">
    <property type="entry name" value="MFS_dom"/>
</dbReference>
<organism evidence="7 8">
    <name type="scientific">Sphingomonas chungangi</name>
    <dbReference type="NCBI Taxonomy" id="2683589"/>
    <lineage>
        <taxon>Bacteria</taxon>
        <taxon>Pseudomonadati</taxon>
        <taxon>Pseudomonadota</taxon>
        <taxon>Alphaproteobacteria</taxon>
        <taxon>Sphingomonadales</taxon>
        <taxon>Sphingomonadaceae</taxon>
        <taxon>Sphingomonas</taxon>
    </lineage>
</organism>
<evidence type="ECO:0000256" key="1">
    <source>
        <dbReference type="ARBA" id="ARBA00004141"/>
    </source>
</evidence>
<keyword evidence="3 5" id="KW-1133">Transmembrane helix</keyword>
<dbReference type="PANTHER" id="PTHR23508">
    <property type="entry name" value="CARBOXYLIC ACID TRANSPORTER PROTEIN HOMOLOG"/>
    <property type="match status" value="1"/>
</dbReference>
<protein>
    <submittedName>
        <fullName evidence="7">MFS transporter</fullName>
    </submittedName>
</protein>
<dbReference type="PANTHER" id="PTHR23508:SF10">
    <property type="entry name" value="CARBOXYLIC ACID TRANSPORTER PROTEIN HOMOLOG"/>
    <property type="match status" value="1"/>
</dbReference>
<feature type="transmembrane region" description="Helical" evidence="5">
    <location>
        <begin position="346"/>
        <end position="368"/>
    </location>
</feature>
<evidence type="ECO:0000256" key="4">
    <source>
        <dbReference type="ARBA" id="ARBA00023136"/>
    </source>
</evidence>
<dbReference type="AlphaFoldDB" id="A0A838LA84"/>
<dbReference type="RefSeq" id="WP_160362944.1">
    <property type="nucleotide sequence ID" value="NZ_JACEIB010000026.1"/>
</dbReference>
<dbReference type="GO" id="GO:0046943">
    <property type="term" value="F:carboxylic acid transmembrane transporter activity"/>
    <property type="evidence" value="ECO:0007669"/>
    <property type="project" value="TreeGrafter"/>
</dbReference>
<feature type="transmembrane region" description="Helical" evidence="5">
    <location>
        <begin position="179"/>
        <end position="198"/>
    </location>
</feature>
<feature type="transmembrane region" description="Helical" evidence="5">
    <location>
        <begin position="380"/>
        <end position="399"/>
    </location>
</feature>
<keyword evidence="8" id="KW-1185">Reference proteome</keyword>
<feature type="transmembrane region" description="Helical" evidence="5">
    <location>
        <begin position="291"/>
        <end position="309"/>
    </location>
</feature>
<feature type="transmembrane region" description="Helical" evidence="5">
    <location>
        <begin position="87"/>
        <end position="107"/>
    </location>
</feature>
<reference evidence="7 8" key="1">
    <citation type="submission" date="2020-07" db="EMBL/GenBank/DDBJ databases">
        <authorList>
            <person name="Sun Q."/>
        </authorList>
    </citation>
    <scope>NUCLEOTIDE SEQUENCE [LARGE SCALE GENOMIC DNA]</scope>
    <source>
        <strain evidence="7 8">CGMCC 1.13654</strain>
    </source>
</reference>
<evidence type="ECO:0000256" key="5">
    <source>
        <dbReference type="SAM" id="Phobius"/>
    </source>
</evidence>
<feature type="transmembrane region" description="Helical" evidence="5">
    <location>
        <begin position="315"/>
        <end position="334"/>
    </location>
</feature>
<dbReference type="PROSITE" id="PS50850">
    <property type="entry name" value="MFS"/>
    <property type="match status" value="1"/>
</dbReference>
<keyword evidence="4 5" id="KW-0472">Membrane</keyword>
<evidence type="ECO:0000259" key="6">
    <source>
        <dbReference type="PROSITE" id="PS50850"/>
    </source>
</evidence>
<evidence type="ECO:0000313" key="8">
    <source>
        <dbReference type="Proteomes" id="UP000570166"/>
    </source>
</evidence>
<evidence type="ECO:0000256" key="2">
    <source>
        <dbReference type="ARBA" id="ARBA00022692"/>
    </source>
</evidence>
<dbReference type="Gene3D" id="1.20.1250.20">
    <property type="entry name" value="MFS general substrate transporter like domains"/>
    <property type="match status" value="2"/>
</dbReference>
<dbReference type="InterPro" id="IPR036259">
    <property type="entry name" value="MFS_trans_sf"/>
</dbReference>
<dbReference type="Proteomes" id="UP000570166">
    <property type="component" value="Unassembled WGS sequence"/>
</dbReference>
<gene>
    <name evidence="7" type="ORF">HZF05_16800</name>
</gene>
<keyword evidence="2 5" id="KW-0812">Transmembrane</keyword>
<feature type="transmembrane region" description="Helical" evidence="5">
    <location>
        <begin position="57"/>
        <end position="75"/>
    </location>
</feature>
<dbReference type="Pfam" id="PF07690">
    <property type="entry name" value="MFS_1"/>
    <property type="match status" value="1"/>
</dbReference>
<name>A0A838LA84_9SPHN</name>
<feature type="transmembrane region" description="Helical" evidence="5">
    <location>
        <begin position="21"/>
        <end position="45"/>
    </location>
</feature>
<evidence type="ECO:0000256" key="3">
    <source>
        <dbReference type="ARBA" id="ARBA00022989"/>
    </source>
</evidence>